<proteinExistence type="predicted"/>
<protein>
    <submittedName>
        <fullName evidence="1">Uncharacterized protein</fullName>
    </submittedName>
</protein>
<keyword evidence="2" id="KW-1185">Reference proteome</keyword>
<accession>A0ACC3MLV8</accession>
<dbReference type="Proteomes" id="UP001281147">
    <property type="component" value="Unassembled WGS sequence"/>
</dbReference>
<evidence type="ECO:0000313" key="2">
    <source>
        <dbReference type="Proteomes" id="UP001281147"/>
    </source>
</evidence>
<name>A0ACC3MLV8_9PEZI</name>
<sequence>MADPTTSGQTSINIPQLIAVALVGFLAIRWYLNKPPSSSDSSSSASSQRGRQVDLDKINQLSAMFPQLDRRTLAWDLHRNGGNVSATTERVLAGRGLDAPPPSFQPPNLQPISQQAQGGSSSGERKPHPSQPDLITRYNLQSRISGKGKEAVPSEEQRRIAWSSDKVARAEGLKRRREEMILAARRKMEGEGKSAEA</sequence>
<gene>
    <name evidence="1" type="ORF">LTR37_017774</name>
</gene>
<organism evidence="1 2">
    <name type="scientific">Vermiconidia calcicola</name>
    <dbReference type="NCBI Taxonomy" id="1690605"/>
    <lineage>
        <taxon>Eukaryota</taxon>
        <taxon>Fungi</taxon>
        <taxon>Dikarya</taxon>
        <taxon>Ascomycota</taxon>
        <taxon>Pezizomycotina</taxon>
        <taxon>Dothideomycetes</taxon>
        <taxon>Dothideomycetidae</taxon>
        <taxon>Mycosphaerellales</taxon>
        <taxon>Extremaceae</taxon>
        <taxon>Vermiconidia</taxon>
    </lineage>
</organism>
<comment type="caution">
    <text evidence="1">The sequence shown here is derived from an EMBL/GenBank/DDBJ whole genome shotgun (WGS) entry which is preliminary data.</text>
</comment>
<reference evidence="1" key="1">
    <citation type="submission" date="2023-07" db="EMBL/GenBank/DDBJ databases">
        <title>Black Yeasts Isolated from many extreme environments.</title>
        <authorList>
            <person name="Coleine C."/>
            <person name="Stajich J.E."/>
            <person name="Selbmann L."/>
        </authorList>
    </citation>
    <scope>NUCLEOTIDE SEQUENCE</scope>
    <source>
        <strain evidence="1">CCFEE 5714</strain>
    </source>
</reference>
<evidence type="ECO:0000313" key="1">
    <source>
        <dbReference type="EMBL" id="KAK3696868.1"/>
    </source>
</evidence>
<dbReference type="EMBL" id="JAUTXU010000235">
    <property type="protein sequence ID" value="KAK3696868.1"/>
    <property type="molecule type" value="Genomic_DNA"/>
</dbReference>